<dbReference type="Pfam" id="PF13442">
    <property type="entry name" value="Cytochrome_CBB3"/>
    <property type="match status" value="2"/>
</dbReference>
<dbReference type="EMBL" id="VTOX01000004">
    <property type="protein sequence ID" value="NKE66913.1"/>
    <property type="molecule type" value="Genomic_DNA"/>
</dbReference>
<protein>
    <submittedName>
        <fullName evidence="9">C-type cytochrome</fullName>
    </submittedName>
</protein>
<keyword evidence="3 6" id="KW-0479">Metal-binding</keyword>
<dbReference type="PRINTS" id="PR00605">
    <property type="entry name" value="CYTCHROMECIC"/>
</dbReference>
<feature type="domain" description="Cytochrome c" evidence="8">
    <location>
        <begin position="58"/>
        <end position="145"/>
    </location>
</feature>
<comment type="caution">
    <text evidence="9">The sequence shown here is derived from an EMBL/GenBank/DDBJ whole genome shotgun (WGS) entry which is preliminary data.</text>
</comment>
<keyword evidence="4" id="KW-0249">Electron transport</keyword>
<evidence type="ECO:0000256" key="5">
    <source>
        <dbReference type="ARBA" id="ARBA00023004"/>
    </source>
</evidence>
<feature type="chain" id="PRO_5031339995" evidence="7">
    <location>
        <begin position="36"/>
        <end position="391"/>
    </location>
</feature>
<keyword evidence="5 6" id="KW-0408">Iron</keyword>
<evidence type="ECO:0000259" key="8">
    <source>
        <dbReference type="PROSITE" id="PS51007"/>
    </source>
</evidence>
<dbReference type="Gene3D" id="1.10.760.10">
    <property type="entry name" value="Cytochrome c-like domain"/>
    <property type="match status" value="2"/>
</dbReference>
<dbReference type="InterPro" id="IPR036280">
    <property type="entry name" value="Multihaem_cyt_sf"/>
</dbReference>
<accession>A0A7X6DGV3</accession>
<feature type="domain" description="Cytochrome c" evidence="8">
    <location>
        <begin position="294"/>
        <end position="382"/>
    </location>
</feature>
<keyword evidence="1" id="KW-0813">Transport</keyword>
<feature type="signal peptide" evidence="7">
    <location>
        <begin position="1"/>
        <end position="35"/>
    </location>
</feature>
<feature type="domain" description="Cytochrome c" evidence="8">
    <location>
        <begin position="190"/>
        <end position="300"/>
    </location>
</feature>
<evidence type="ECO:0000256" key="6">
    <source>
        <dbReference type="PROSITE-ProRule" id="PRU00433"/>
    </source>
</evidence>
<organism evidence="9 10">
    <name type="scientific">Ramlibacter lithotrophicus</name>
    <dbReference type="NCBI Taxonomy" id="2606681"/>
    <lineage>
        <taxon>Bacteria</taxon>
        <taxon>Pseudomonadati</taxon>
        <taxon>Pseudomonadota</taxon>
        <taxon>Betaproteobacteria</taxon>
        <taxon>Burkholderiales</taxon>
        <taxon>Comamonadaceae</taxon>
        <taxon>Ramlibacter</taxon>
    </lineage>
</organism>
<gene>
    <name evidence="9" type="ORF">RAMLITH_13870</name>
</gene>
<dbReference type="InterPro" id="IPR036909">
    <property type="entry name" value="Cyt_c-like_dom_sf"/>
</dbReference>
<dbReference type="PANTHER" id="PTHR35008">
    <property type="entry name" value="BLL4482 PROTEIN-RELATED"/>
    <property type="match status" value="1"/>
</dbReference>
<dbReference type="Proteomes" id="UP000521868">
    <property type="component" value="Unassembled WGS sequence"/>
</dbReference>
<evidence type="ECO:0000256" key="4">
    <source>
        <dbReference type="ARBA" id="ARBA00022982"/>
    </source>
</evidence>
<evidence type="ECO:0000256" key="3">
    <source>
        <dbReference type="ARBA" id="ARBA00022723"/>
    </source>
</evidence>
<dbReference type="InterPro" id="IPR008168">
    <property type="entry name" value="Cyt_C_IC"/>
</dbReference>
<evidence type="ECO:0000256" key="2">
    <source>
        <dbReference type="ARBA" id="ARBA00022617"/>
    </source>
</evidence>
<evidence type="ECO:0000313" key="10">
    <source>
        <dbReference type="Proteomes" id="UP000521868"/>
    </source>
</evidence>
<dbReference type="RefSeq" id="WP_168108027.1">
    <property type="nucleotide sequence ID" value="NZ_VTOX01000004.1"/>
</dbReference>
<dbReference type="GO" id="GO:0009055">
    <property type="term" value="F:electron transfer activity"/>
    <property type="evidence" value="ECO:0007669"/>
    <property type="project" value="InterPro"/>
</dbReference>
<dbReference type="SUPFAM" id="SSF48695">
    <property type="entry name" value="Multiheme cytochromes"/>
    <property type="match status" value="1"/>
</dbReference>
<dbReference type="GO" id="GO:0005506">
    <property type="term" value="F:iron ion binding"/>
    <property type="evidence" value="ECO:0007669"/>
    <property type="project" value="InterPro"/>
</dbReference>
<dbReference type="PROSITE" id="PS51007">
    <property type="entry name" value="CYTC"/>
    <property type="match status" value="3"/>
</dbReference>
<keyword evidence="10" id="KW-1185">Reference proteome</keyword>
<sequence length="391" mass="42541">MSPGTSDCRRVLGRLLVPFLAAALGVLSGCGEAPASAPPAPAVHAPVAAAPVAPPAGDALELGRKIYNYRCYFCHGYSGDARTLAATYLEPRPRDFSSTPPQALPRELMLAVTTHGKAGTAMKGFQGILTPREIEAVTDFVRDEFMARRAENTRYHTRENGWPDHERNQVAFPFARGDIAIDTPWEQLTQDQQRGKRLFLSACITCHDHGRVQNPGTPWESRPVSFPRDAYCTSCHTDTPRSEPQGVDHPRPATHTFAQANGSVPVRLPQAAGPRVGSAYLVHDKPPVIANATALEKKGEHLFQKNCAFCHAGDGTSKGWIGSFLEPHPRDLTSRVEMRGMTREHLHKSIAEGLPGTSMPAWKEVLAEGDIDALIAYISRAFHPIPGVRGS</sequence>
<dbReference type="SUPFAM" id="SSF46626">
    <property type="entry name" value="Cytochrome c"/>
    <property type="match status" value="2"/>
</dbReference>
<dbReference type="InterPro" id="IPR009056">
    <property type="entry name" value="Cyt_c-like_dom"/>
</dbReference>
<dbReference type="PANTHER" id="PTHR35008:SF8">
    <property type="entry name" value="ALCOHOL DEHYDROGENASE CYTOCHROME C SUBUNIT"/>
    <property type="match status" value="1"/>
</dbReference>
<evidence type="ECO:0000256" key="1">
    <source>
        <dbReference type="ARBA" id="ARBA00022448"/>
    </source>
</evidence>
<reference evidence="9 10" key="1">
    <citation type="journal article" date="2020" name="Nature">
        <title>Bacterial chemolithoautotrophy via manganese oxidation.</title>
        <authorList>
            <person name="Yu H."/>
            <person name="Leadbetter J.R."/>
        </authorList>
    </citation>
    <scope>NUCLEOTIDE SEQUENCE [LARGE SCALE GENOMIC DNA]</scope>
    <source>
        <strain evidence="9 10">RBP-1</strain>
    </source>
</reference>
<proteinExistence type="predicted"/>
<evidence type="ECO:0000313" key="9">
    <source>
        <dbReference type="EMBL" id="NKE66913.1"/>
    </source>
</evidence>
<keyword evidence="7" id="KW-0732">Signal</keyword>
<name>A0A7X6DGV3_9BURK</name>
<evidence type="ECO:0000256" key="7">
    <source>
        <dbReference type="SAM" id="SignalP"/>
    </source>
</evidence>
<dbReference type="GO" id="GO:0020037">
    <property type="term" value="F:heme binding"/>
    <property type="evidence" value="ECO:0007669"/>
    <property type="project" value="InterPro"/>
</dbReference>
<dbReference type="AlphaFoldDB" id="A0A7X6DGV3"/>
<dbReference type="InterPro" id="IPR051459">
    <property type="entry name" value="Cytochrome_c-type_DH"/>
</dbReference>
<keyword evidence="2 6" id="KW-0349">Heme</keyword>